<dbReference type="Pfam" id="PF01244">
    <property type="entry name" value="Peptidase_M19"/>
    <property type="match status" value="1"/>
</dbReference>
<accession>L8GWG2</accession>
<keyword evidence="2" id="KW-0812">Transmembrane</keyword>
<name>L8GWG2_ACACF</name>
<dbReference type="PANTHER" id="PTHR10443">
    <property type="entry name" value="MICROSOMAL DIPEPTIDASE"/>
    <property type="match status" value="1"/>
</dbReference>
<reference evidence="3 4" key="1">
    <citation type="journal article" date="2013" name="Genome Biol.">
        <title>Genome of Acanthamoeba castellanii highlights extensive lateral gene transfer and early evolution of tyrosine kinase signaling.</title>
        <authorList>
            <person name="Clarke M."/>
            <person name="Lohan A.J."/>
            <person name="Liu B."/>
            <person name="Lagkouvardos I."/>
            <person name="Roy S."/>
            <person name="Zafar N."/>
            <person name="Bertelli C."/>
            <person name="Schilde C."/>
            <person name="Kianianmomeni A."/>
            <person name="Burglin T.R."/>
            <person name="Frech C."/>
            <person name="Turcotte B."/>
            <person name="Kopec K.O."/>
            <person name="Synnott J.M."/>
            <person name="Choo C."/>
            <person name="Paponov I."/>
            <person name="Finkler A."/>
            <person name="Soon Heng Tan C."/>
            <person name="Hutchins A.P."/>
            <person name="Weinmeier T."/>
            <person name="Rattei T."/>
            <person name="Chu J.S."/>
            <person name="Gimenez G."/>
            <person name="Irimia M."/>
            <person name="Rigden D.J."/>
            <person name="Fitzpatrick D.A."/>
            <person name="Lorenzo-Morales J."/>
            <person name="Bateman A."/>
            <person name="Chiu C.H."/>
            <person name="Tang P."/>
            <person name="Hegemann P."/>
            <person name="Fromm H."/>
            <person name="Raoult D."/>
            <person name="Greub G."/>
            <person name="Miranda-Saavedra D."/>
            <person name="Chen N."/>
            <person name="Nash P."/>
            <person name="Ginger M.L."/>
            <person name="Horn M."/>
            <person name="Schaap P."/>
            <person name="Caler L."/>
            <person name="Loftus B."/>
        </authorList>
    </citation>
    <scope>NUCLEOTIDE SEQUENCE [LARGE SCALE GENOMIC DNA]</scope>
    <source>
        <strain evidence="3 4">Neff</strain>
    </source>
</reference>
<proteinExistence type="inferred from homology"/>
<sequence length="423" mass="46927">MADDAGFSTISISSRRGPYEEEREVERHGFFMVFLATLVLVVVLVIAVAVPMSLSSDDEHGSDKPPAFDSPLARAKYLQQHSPLVDGHNDLPWALRQMLNNNLTAINLDQVQSDLMTDLPRLREGLVGAQFWSVYVTCGQEAYNGSRAVQATMEQIDVVYRLIERYPKDLKLALTANDLVEGFKEGKIASLIGMEGGHSINNSLSTLRMFHRLGARYMTLTWACTLDWVDSANGPFLHNGLTAFGEEVVREMNRLGMLVDISHVSPAVMHAAINVSAAPIIFSHSNARALCDHIRNVPDDVLDRIPANGGMVMVVFYPEFVRLENPRNVTIKDVVNHIDYIKNRIGVDHVGLGSDFDGVSYMPTDLGNVSRFVDITIELIDRGYTDEEIKKVLGLNTIRVMRQAEAVAARLQKTTRPSDAVCC</sequence>
<dbReference type="GeneID" id="14918038"/>
<evidence type="ECO:0000313" key="4">
    <source>
        <dbReference type="Proteomes" id="UP000011083"/>
    </source>
</evidence>
<dbReference type="KEGG" id="acan:ACA1_060670"/>
<comment type="catalytic activity">
    <reaction evidence="1">
        <text>an L-aminoacyl-L-amino acid + H2O = 2 an L-alpha-amino acid</text>
        <dbReference type="Rhea" id="RHEA:48940"/>
        <dbReference type="ChEBI" id="CHEBI:15377"/>
        <dbReference type="ChEBI" id="CHEBI:59869"/>
        <dbReference type="ChEBI" id="CHEBI:77460"/>
        <dbReference type="EC" id="3.4.13.19"/>
    </reaction>
</comment>
<dbReference type="RefSeq" id="XP_004339353.1">
    <property type="nucleotide sequence ID" value="XM_004339305.1"/>
</dbReference>
<dbReference type="InterPro" id="IPR008257">
    <property type="entry name" value="Pept_M19"/>
</dbReference>
<keyword evidence="1" id="KW-0224">Dipeptidase</keyword>
<dbReference type="OMA" id="CDHPRNI"/>
<dbReference type="GO" id="GO:0046872">
    <property type="term" value="F:metal ion binding"/>
    <property type="evidence" value="ECO:0007669"/>
    <property type="project" value="UniProtKB-UniRule"/>
</dbReference>
<keyword evidence="1" id="KW-0479">Metal-binding</keyword>
<keyword evidence="4" id="KW-1185">Reference proteome</keyword>
<keyword evidence="2" id="KW-1133">Transmembrane helix</keyword>
<dbReference type="PROSITE" id="PS51365">
    <property type="entry name" value="RENAL_DIPEPTIDASE_2"/>
    <property type="match status" value="1"/>
</dbReference>
<keyword evidence="1" id="KW-0645">Protease</keyword>
<organism evidence="3 4">
    <name type="scientific">Acanthamoeba castellanii (strain ATCC 30010 / Neff)</name>
    <dbReference type="NCBI Taxonomy" id="1257118"/>
    <lineage>
        <taxon>Eukaryota</taxon>
        <taxon>Amoebozoa</taxon>
        <taxon>Discosea</taxon>
        <taxon>Longamoebia</taxon>
        <taxon>Centramoebida</taxon>
        <taxon>Acanthamoebidae</taxon>
        <taxon>Acanthamoeba</taxon>
    </lineage>
</organism>
<evidence type="ECO:0000256" key="2">
    <source>
        <dbReference type="SAM" id="Phobius"/>
    </source>
</evidence>
<keyword evidence="2" id="KW-0472">Membrane</keyword>
<keyword evidence="1" id="KW-0862">Zinc</keyword>
<dbReference type="VEuPathDB" id="AmoebaDB:ACA1_060670"/>
<evidence type="ECO:0000313" key="3">
    <source>
        <dbReference type="EMBL" id="ELR17340.1"/>
    </source>
</evidence>
<dbReference type="EMBL" id="KB007974">
    <property type="protein sequence ID" value="ELR17340.1"/>
    <property type="molecule type" value="Genomic_DNA"/>
</dbReference>
<protein>
    <recommendedName>
        <fullName evidence="1">Dipeptidase</fullName>
        <ecNumber evidence="1">3.4.13.19</ecNumber>
    </recommendedName>
</protein>
<dbReference type="CDD" id="cd01301">
    <property type="entry name" value="rDP_like"/>
    <property type="match status" value="1"/>
</dbReference>
<dbReference type="GO" id="GO:0070573">
    <property type="term" value="F:metallodipeptidase activity"/>
    <property type="evidence" value="ECO:0007669"/>
    <property type="project" value="InterPro"/>
</dbReference>
<dbReference type="OrthoDB" id="445695at2759"/>
<dbReference type="Gene3D" id="3.20.20.140">
    <property type="entry name" value="Metal-dependent hydrolases"/>
    <property type="match status" value="1"/>
</dbReference>
<keyword evidence="1" id="KW-0482">Metalloprotease</keyword>
<dbReference type="SUPFAM" id="SSF51556">
    <property type="entry name" value="Metallo-dependent hydrolases"/>
    <property type="match status" value="1"/>
</dbReference>
<gene>
    <name evidence="3" type="ORF">ACA1_060670</name>
</gene>
<feature type="transmembrane region" description="Helical" evidence="2">
    <location>
        <begin position="30"/>
        <end position="54"/>
    </location>
</feature>
<dbReference type="AlphaFoldDB" id="L8GWG2"/>
<dbReference type="EC" id="3.4.13.19" evidence="1"/>
<keyword evidence="1" id="KW-0378">Hydrolase</keyword>
<dbReference type="GO" id="GO:0006508">
    <property type="term" value="P:proteolysis"/>
    <property type="evidence" value="ECO:0007669"/>
    <property type="project" value="UniProtKB-KW"/>
</dbReference>
<dbReference type="Proteomes" id="UP000011083">
    <property type="component" value="Unassembled WGS sequence"/>
</dbReference>
<evidence type="ECO:0000256" key="1">
    <source>
        <dbReference type="RuleBase" id="RU341113"/>
    </source>
</evidence>
<comment type="cofactor">
    <cofactor evidence="1">
        <name>Zn(2+)</name>
        <dbReference type="ChEBI" id="CHEBI:29105"/>
    </cofactor>
</comment>
<dbReference type="PANTHER" id="PTHR10443:SF12">
    <property type="entry name" value="DIPEPTIDASE"/>
    <property type="match status" value="1"/>
</dbReference>
<comment type="similarity">
    <text evidence="1">Belongs to the metallo-dependent hydrolases superfamily. Peptidase M19 family.</text>
</comment>
<dbReference type="InterPro" id="IPR032466">
    <property type="entry name" value="Metal_Hydrolase"/>
</dbReference>